<keyword evidence="2" id="KW-1185">Reference proteome</keyword>
<name>A0ABN2KCW2_9MICO</name>
<evidence type="ECO:0000313" key="2">
    <source>
        <dbReference type="Proteomes" id="UP001500506"/>
    </source>
</evidence>
<sequence>MNLGMKLAKRAISQLLTELTTPAATVESATVQLPEGPVQACRVRCVILVLGLLAKRATAIR</sequence>
<proteinExistence type="predicted"/>
<reference evidence="1 2" key="1">
    <citation type="journal article" date="2019" name="Int. J. Syst. Evol. Microbiol.">
        <title>The Global Catalogue of Microorganisms (GCM) 10K type strain sequencing project: providing services to taxonomists for standard genome sequencing and annotation.</title>
        <authorList>
            <consortium name="The Broad Institute Genomics Platform"/>
            <consortium name="The Broad Institute Genome Sequencing Center for Infectious Disease"/>
            <person name="Wu L."/>
            <person name="Ma J."/>
        </authorList>
    </citation>
    <scope>NUCLEOTIDE SEQUENCE [LARGE SCALE GENOMIC DNA]</scope>
    <source>
        <strain evidence="1 2">JCM 14319</strain>
    </source>
</reference>
<gene>
    <name evidence="1" type="ORF">GCM10009747_08810</name>
</gene>
<dbReference type="EMBL" id="BAAANH010000001">
    <property type="protein sequence ID" value="GAA1753275.1"/>
    <property type="molecule type" value="Genomic_DNA"/>
</dbReference>
<protein>
    <submittedName>
        <fullName evidence="1">Uncharacterized protein</fullName>
    </submittedName>
</protein>
<accession>A0ABN2KCW2</accession>
<comment type="caution">
    <text evidence="1">The sequence shown here is derived from an EMBL/GenBank/DDBJ whole genome shotgun (WGS) entry which is preliminary data.</text>
</comment>
<dbReference type="Proteomes" id="UP001500506">
    <property type="component" value="Unassembled WGS sequence"/>
</dbReference>
<organism evidence="1 2">
    <name type="scientific">Agromyces humatus</name>
    <dbReference type="NCBI Taxonomy" id="279573"/>
    <lineage>
        <taxon>Bacteria</taxon>
        <taxon>Bacillati</taxon>
        <taxon>Actinomycetota</taxon>
        <taxon>Actinomycetes</taxon>
        <taxon>Micrococcales</taxon>
        <taxon>Microbacteriaceae</taxon>
        <taxon>Agromyces</taxon>
    </lineage>
</organism>
<evidence type="ECO:0000313" key="1">
    <source>
        <dbReference type="EMBL" id="GAA1753275.1"/>
    </source>
</evidence>